<accession>A0A6M5UIU7</accession>
<dbReference type="KEGG" id="cprt:FIC82_014115"/>
<dbReference type="CDD" id="cd08267">
    <property type="entry name" value="MDR1"/>
    <property type="match status" value="1"/>
</dbReference>
<dbReference type="OrthoDB" id="9790818at2"/>
<dbReference type="PANTHER" id="PTHR44013:SF1">
    <property type="entry name" value="ZINC-TYPE ALCOHOL DEHYDROGENASE-LIKE PROTEIN C16A3.02C"/>
    <property type="match status" value="1"/>
</dbReference>
<dbReference type="PANTHER" id="PTHR44013">
    <property type="entry name" value="ZINC-TYPE ALCOHOL DEHYDROGENASE-LIKE PROTEIN C16A3.02C"/>
    <property type="match status" value="1"/>
</dbReference>
<dbReference type="SMART" id="SM00829">
    <property type="entry name" value="PKS_ER"/>
    <property type="match status" value="1"/>
</dbReference>
<protein>
    <submittedName>
        <fullName evidence="2">NAD(P)-dependent alcohol dehydrogenase</fullName>
    </submittedName>
</protein>
<dbReference type="RefSeq" id="WP_154798952.1">
    <property type="nucleotide sequence ID" value="NZ_CP052757.1"/>
</dbReference>
<reference evidence="3" key="1">
    <citation type="journal article" date="2022" name="Int. J. Syst. Evol. Microbiol.">
        <title>Cellulosimicrobium protaetiae sp. nov., isolated from the gut of the larva of Protaetia brevitarsis seulensis.</title>
        <authorList>
            <person name="Le Han H."/>
            <person name="Nguyen T.T.H."/>
            <person name="Li Z."/>
            <person name="Shin N.R."/>
            <person name="Kim S.G."/>
        </authorList>
    </citation>
    <scope>NUCLEOTIDE SEQUENCE [LARGE SCALE GENOMIC DNA]</scope>
    <source>
        <strain evidence="3">BI34</strain>
    </source>
</reference>
<dbReference type="SUPFAM" id="SSF50129">
    <property type="entry name" value="GroES-like"/>
    <property type="match status" value="1"/>
</dbReference>
<dbReference type="InterPro" id="IPR052733">
    <property type="entry name" value="Chloroplast_QOR"/>
</dbReference>
<dbReference type="SUPFAM" id="SSF51735">
    <property type="entry name" value="NAD(P)-binding Rossmann-fold domains"/>
    <property type="match status" value="1"/>
</dbReference>
<name>A0A6M5UIU7_9MICO</name>
<keyword evidence="3" id="KW-1185">Reference proteome</keyword>
<dbReference type="Proteomes" id="UP000451354">
    <property type="component" value="Chromosome"/>
</dbReference>
<dbReference type="Pfam" id="PF13602">
    <property type="entry name" value="ADH_zinc_N_2"/>
    <property type="match status" value="1"/>
</dbReference>
<dbReference type="InterPro" id="IPR020843">
    <property type="entry name" value="ER"/>
</dbReference>
<dbReference type="InterPro" id="IPR036291">
    <property type="entry name" value="NAD(P)-bd_dom_sf"/>
</dbReference>
<evidence type="ECO:0000313" key="2">
    <source>
        <dbReference type="EMBL" id="QJW37153.1"/>
    </source>
</evidence>
<dbReference type="InterPro" id="IPR011032">
    <property type="entry name" value="GroES-like_sf"/>
</dbReference>
<evidence type="ECO:0000259" key="1">
    <source>
        <dbReference type="SMART" id="SM00829"/>
    </source>
</evidence>
<dbReference type="GO" id="GO:0016491">
    <property type="term" value="F:oxidoreductase activity"/>
    <property type="evidence" value="ECO:0007669"/>
    <property type="project" value="InterPro"/>
</dbReference>
<dbReference type="Gene3D" id="3.90.180.10">
    <property type="entry name" value="Medium-chain alcohol dehydrogenases, catalytic domain"/>
    <property type="match status" value="1"/>
</dbReference>
<dbReference type="AlphaFoldDB" id="A0A6M5UIU7"/>
<sequence>MRAAVVDRYGPPDVVRVAEIAPPRVGTHDVLVRVHATAVTAADARIRGARFPRGFGAFARLAFGVRRPRHAVLGGVFSGVVEEVGAAVEGVAPGDAVSGMTGSRMGAHAELLAVPATRAVARPDGASHDDAAAVLFGGTTAWHFLRRRATVTSGTSVLVVGAGGAVGSNAVQLAGHLGATVTAVTSTPNLDLVARLGADHVVDRTTAGAGWPDRLGERYDVVLDAVGALSPATGRPLLTDAGVLLLVAADLGQTLAARGAVRAGPAPEHADDVAHLLGLVAEGTLTPVIESVHDLDGIRDAYVRVDSGHKVGNIVVHP</sequence>
<dbReference type="Pfam" id="PF08240">
    <property type="entry name" value="ADH_N"/>
    <property type="match status" value="1"/>
</dbReference>
<gene>
    <name evidence="2" type="ORF">FIC82_014115</name>
</gene>
<dbReference type="InterPro" id="IPR013154">
    <property type="entry name" value="ADH-like_N"/>
</dbReference>
<organism evidence="2 3">
    <name type="scientific">Cellulosimicrobium protaetiae</name>
    <dbReference type="NCBI Taxonomy" id="2587808"/>
    <lineage>
        <taxon>Bacteria</taxon>
        <taxon>Bacillati</taxon>
        <taxon>Actinomycetota</taxon>
        <taxon>Actinomycetes</taxon>
        <taxon>Micrococcales</taxon>
        <taxon>Promicromonosporaceae</taxon>
        <taxon>Cellulosimicrobium</taxon>
    </lineage>
</organism>
<dbReference type="Gene3D" id="3.40.50.720">
    <property type="entry name" value="NAD(P)-binding Rossmann-like Domain"/>
    <property type="match status" value="1"/>
</dbReference>
<evidence type="ECO:0000313" key="3">
    <source>
        <dbReference type="Proteomes" id="UP000451354"/>
    </source>
</evidence>
<feature type="domain" description="Enoyl reductase (ER)" evidence="1">
    <location>
        <begin position="10"/>
        <end position="316"/>
    </location>
</feature>
<proteinExistence type="predicted"/>
<dbReference type="EMBL" id="CP052757">
    <property type="protein sequence ID" value="QJW37153.1"/>
    <property type="molecule type" value="Genomic_DNA"/>
</dbReference>